<dbReference type="SMART" id="SM00614">
    <property type="entry name" value="ZnF_BED"/>
    <property type="match status" value="1"/>
</dbReference>
<protein>
    <submittedName>
        <fullName evidence="9">15415_t:CDS:1</fullName>
    </submittedName>
</protein>
<evidence type="ECO:0000313" key="9">
    <source>
        <dbReference type="EMBL" id="CAG8739988.1"/>
    </source>
</evidence>
<evidence type="ECO:0000256" key="5">
    <source>
        <dbReference type="ARBA" id="ARBA00023015"/>
    </source>
</evidence>
<evidence type="ECO:0000256" key="1">
    <source>
        <dbReference type="ARBA" id="ARBA00004123"/>
    </source>
</evidence>
<dbReference type="InterPro" id="IPR003656">
    <property type="entry name" value="Znf_BED"/>
</dbReference>
<evidence type="ECO:0000256" key="6">
    <source>
        <dbReference type="ARBA" id="ARBA00023163"/>
    </source>
</evidence>
<dbReference type="EMBL" id="CAJVQB010010451">
    <property type="protein sequence ID" value="CAG8739988.1"/>
    <property type="molecule type" value="Genomic_DNA"/>
</dbReference>
<keyword evidence="4" id="KW-0862">Zinc</keyword>
<evidence type="ECO:0000256" key="2">
    <source>
        <dbReference type="ARBA" id="ARBA00022723"/>
    </source>
</evidence>
<comment type="subcellular location">
    <subcellularLocation>
        <location evidence="1">Nucleus</location>
    </subcellularLocation>
</comment>
<evidence type="ECO:0000256" key="7">
    <source>
        <dbReference type="ARBA" id="ARBA00023242"/>
    </source>
</evidence>
<keyword evidence="2" id="KW-0479">Metal-binding</keyword>
<comment type="caution">
    <text evidence="9">The sequence shown here is derived from an EMBL/GenBank/DDBJ whole genome shotgun (WGS) entry which is preliminary data.</text>
</comment>
<dbReference type="Proteomes" id="UP000789901">
    <property type="component" value="Unassembled WGS sequence"/>
</dbReference>
<accession>A0ABN7V7U4</accession>
<feature type="domain" description="BED-type" evidence="8">
    <location>
        <begin position="34"/>
        <end position="77"/>
    </location>
</feature>
<name>A0ABN7V7U4_GIGMA</name>
<sequence>MSESQNLNSNFNNSENGVHQLYKRPRNNNEESIFWRHFRPIRPSYGSDTKCTFDGCNTKYIWRGSTTNLIRHLKRKHHVTTESSALTTSIQSSSTNNFINFDSNINLPLIKFIVSSISPFSIVDHLKSSGLVNLHITSSIIEEQIIKVYDRLFSQLKSKVQQAKSVMLSIEEYNEYRDEWKYIISCCWLTEDFEFHKILLCVKETFEDIIEALDKWELTNLKFIRNNLEDFLECYDDCCYMLEEKYKDIVRIDYEILYVDCDSDYLIIDSLSRWAETNTNINYQENDHGISTIITSIINATNSLCGVVNFLKDQVTQNAANIINMPINNFNCYDCHYHKIEFLNALGKQDFEFFINNSSIFNRLSLDKLPFSIFPKLLELFKPLEHVKINERNIADMLTSASNILAEISQSVDLERRALKSFIIFLLNLYAPKKISKFLDPHSELNINLDETIKKIVLNKCQDYYSQFPGFSNNNLEIARKELEYYINRKHCLPHLNEKLGLYEWWQQSNHTFPGLATIAQEYLPLTQNNKVTLNIRKFEDTYQDDDIVDKIAFLHYNMKYI</sequence>
<dbReference type="Pfam" id="PF02892">
    <property type="entry name" value="zf-BED"/>
    <property type="match status" value="1"/>
</dbReference>
<keyword evidence="3" id="KW-0863">Zinc-finger</keyword>
<evidence type="ECO:0000313" key="10">
    <source>
        <dbReference type="Proteomes" id="UP000789901"/>
    </source>
</evidence>
<evidence type="ECO:0000256" key="3">
    <source>
        <dbReference type="ARBA" id="ARBA00022771"/>
    </source>
</evidence>
<evidence type="ECO:0000256" key="4">
    <source>
        <dbReference type="ARBA" id="ARBA00022833"/>
    </source>
</evidence>
<dbReference type="PANTHER" id="PTHR46481:SF10">
    <property type="entry name" value="ZINC FINGER BED DOMAIN-CONTAINING PROTEIN 39"/>
    <property type="match status" value="1"/>
</dbReference>
<keyword evidence="5" id="KW-0805">Transcription regulation</keyword>
<keyword evidence="10" id="KW-1185">Reference proteome</keyword>
<proteinExistence type="predicted"/>
<reference evidence="9 10" key="1">
    <citation type="submission" date="2021-06" db="EMBL/GenBank/DDBJ databases">
        <authorList>
            <person name="Kallberg Y."/>
            <person name="Tangrot J."/>
            <person name="Rosling A."/>
        </authorList>
    </citation>
    <scope>NUCLEOTIDE SEQUENCE [LARGE SCALE GENOMIC DNA]</scope>
    <source>
        <strain evidence="9 10">120-4 pot B 10/14</strain>
    </source>
</reference>
<dbReference type="InterPro" id="IPR052035">
    <property type="entry name" value="ZnF_BED_domain_contain"/>
</dbReference>
<dbReference type="PANTHER" id="PTHR46481">
    <property type="entry name" value="ZINC FINGER BED DOMAIN-CONTAINING PROTEIN 4"/>
    <property type="match status" value="1"/>
</dbReference>
<keyword evidence="6" id="KW-0804">Transcription</keyword>
<organism evidence="9 10">
    <name type="scientific">Gigaspora margarita</name>
    <dbReference type="NCBI Taxonomy" id="4874"/>
    <lineage>
        <taxon>Eukaryota</taxon>
        <taxon>Fungi</taxon>
        <taxon>Fungi incertae sedis</taxon>
        <taxon>Mucoromycota</taxon>
        <taxon>Glomeromycotina</taxon>
        <taxon>Glomeromycetes</taxon>
        <taxon>Diversisporales</taxon>
        <taxon>Gigasporaceae</taxon>
        <taxon>Gigaspora</taxon>
    </lineage>
</organism>
<evidence type="ECO:0000259" key="8">
    <source>
        <dbReference type="Pfam" id="PF02892"/>
    </source>
</evidence>
<keyword evidence="7" id="KW-0539">Nucleus</keyword>
<gene>
    <name evidence="9" type="ORF">GMARGA_LOCUS15280</name>
</gene>